<name>A0A3G8LHM0_9MOLU</name>
<evidence type="ECO:0000256" key="11">
    <source>
        <dbReference type="NCBIfam" id="TIGR00560"/>
    </source>
</evidence>
<keyword evidence="4 12" id="KW-0808">Transferase</keyword>
<accession>A0A3G8LHM0</accession>
<dbReference type="PANTHER" id="PTHR14269:SF62">
    <property type="entry name" value="CDP-DIACYLGLYCEROL--GLYCEROL-3-PHOSPHATE 3-PHOSPHATIDYLTRANSFERASE 1, CHLOROPLASTIC"/>
    <property type="match status" value="1"/>
</dbReference>
<dbReference type="InterPro" id="IPR050324">
    <property type="entry name" value="CDP-alcohol_PTase-I"/>
</dbReference>
<feature type="transmembrane region" description="Helical" evidence="13">
    <location>
        <begin position="12"/>
        <end position="39"/>
    </location>
</feature>
<feature type="transmembrane region" description="Helical" evidence="13">
    <location>
        <begin position="161"/>
        <end position="179"/>
    </location>
</feature>
<evidence type="ECO:0000256" key="10">
    <source>
        <dbReference type="ARBA" id="ARBA00023264"/>
    </source>
</evidence>
<dbReference type="Gene3D" id="1.20.120.1760">
    <property type="match status" value="1"/>
</dbReference>
<proteinExistence type="inferred from homology"/>
<keyword evidence="6 13" id="KW-1133">Transmembrane helix</keyword>
<evidence type="ECO:0000256" key="8">
    <source>
        <dbReference type="ARBA" id="ARBA00023136"/>
    </source>
</evidence>
<keyword evidence="3" id="KW-0444">Lipid biosynthesis</keyword>
<dbReference type="InterPro" id="IPR004570">
    <property type="entry name" value="Phosphatidylglycerol_P_synth"/>
</dbReference>
<feature type="transmembrane region" description="Helical" evidence="13">
    <location>
        <begin position="60"/>
        <end position="86"/>
    </location>
</feature>
<comment type="similarity">
    <text evidence="2 12">Belongs to the CDP-alcohol phosphatidyltransferase class-I family.</text>
</comment>
<sequence>MNNQKTTKFGLANWLTIIRILLMIPFLITMTISYVYVIEYNTVFHYDKLTIVSENPHKELLAALHWTNFIIFSLAMITDFIDGWYARRTKTVSNFGKIFDPIADKVATVLMLVYLAIMRFTFFPIVIIFSLRDILVDGARIYAIKKNITVQANWWGKAKTIVVSFSLVFLSVAGPWLASPTLVNNSNLITFYLNIPLIIGAVLSVISGIIYMKKYLKNITKEALIK</sequence>
<dbReference type="RefSeq" id="WP_124724530.1">
    <property type="nucleotide sequence ID" value="NZ_CP034044.1"/>
</dbReference>
<dbReference type="GO" id="GO:0046474">
    <property type="term" value="P:glycerophospholipid biosynthetic process"/>
    <property type="evidence" value="ECO:0007669"/>
    <property type="project" value="TreeGrafter"/>
</dbReference>
<evidence type="ECO:0000256" key="12">
    <source>
        <dbReference type="RuleBase" id="RU003750"/>
    </source>
</evidence>
<evidence type="ECO:0000256" key="6">
    <source>
        <dbReference type="ARBA" id="ARBA00022989"/>
    </source>
</evidence>
<keyword evidence="16" id="KW-1185">Reference proteome</keyword>
<keyword evidence="10" id="KW-1208">Phospholipid metabolism</keyword>
<reference evidence="15 17" key="2">
    <citation type="submission" date="2019-06" db="EMBL/GenBank/DDBJ databases">
        <title>A comparative genomics study of ostrich specific Mycoplasmas.</title>
        <authorList>
            <person name="Botes A."/>
            <person name="Nel T."/>
        </authorList>
    </citation>
    <scope>NUCLEOTIDE SEQUENCE [LARGE SCALE GENOMIC DNA]</scope>
    <source>
        <strain evidence="15 17">Ms01</strain>
    </source>
</reference>
<dbReference type="EC" id="2.7.8.5" evidence="11"/>
<dbReference type="Pfam" id="PF01066">
    <property type="entry name" value="CDP-OH_P_transf"/>
    <property type="match status" value="1"/>
</dbReference>
<evidence type="ECO:0000256" key="7">
    <source>
        <dbReference type="ARBA" id="ARBA00023098"/>
    </source>
</evidence>
<feature type="transmembrane region" description="Helical" evidence="13">
    <location>
        <begin position="106"/>
        <end position="131"/>
    </location>
</feature>
<dbReference type="GO" id="GO:0016020">
    <property type="term" value="C:membrane"/>
    <property type="evidence" value="ECO:0007669"/>
    <property type="project" value="UniProtKB-SubCell"/>
</dbReference>
<keyword evidence="7" id="KW-0443">Lipid metabolism</keyword>
<evidence type="ECO:0000256" key="4">
    <source>
        <dbReference type="ARBA" id="ARBA00022679"/>
    </source>
</evidence>
<dbReference type="GO" id="GO:0008444">
    <property type="term" value="F:CDP-diacylglycerol-glycerol-3-phosphate 3-phosphatidyltransferase activity"/>
    <property type="evidence" value="ECO:0007669"/>
    <property type="project" value="UniProtKB-UniRule"/>
</dbReference>
<keyword evidence="5 13" id="KW-0812">Transmembrane</keyword>
<dbReference type="PANTHER" id="PTHR14269">
    <property type="entry name" value="CDP-DIACYLGLYCEROL--GLYCEROL-3-PHOSPHATE 3-PHOSPHATIDYLTRANSFERASE-RELATED"/>
    <property type="match status" value="1"/>
</dbReference>
<reference evidence="14 16" key="1">
    <citation type="submission" date="2018-11" db="EMBL/GenBank/DDBJ databases">
        <title>Genome sequence of Mycoplasma struthionis sp. nov.</title>
        <authorList>
            <person name="Spergser J."/>
        </authorList>
    </citation>
    <scope>NUCLEOTIDE SEQUENCE [LARGE SCALE GENOMIC DNA]</scope>
    <source>
        <strain evidence="14 16">237IA</strain>
    </source>
</reference>
<evidence type="ECO:0000313" key="14">
    <source>
        <dbReference type="EMBL" id="AZG68837.1"/>
    </source>
</evidence>
<evidence type="ECO:0000256" key="3">
    <source>
        <dbReference type="ARBA" id="ARBA00022516"/>
    </source>
</evidence>
<dbReference type="NCBIfam" id="TIGR00560">
    <property type="entry name" value="pgsA"/>
    <property type="match status" value="1"/>
</dbReference>
<dbReference type="AlphaFoldDB" id="A0A3G8LHM0"/>
<gene>
    <name evidence="14" type="primary">pgsA</name>
    <name evidence="14" type="ORF">EGN60_02650</name>
    <name evidence="15" type="ORF">FJM01_02535</name>
</gene>
<feature type="transmembrane region" description="Helical" evidence="13">
    <location>
        <begin position="191"/>
        <end position="212"/>
    </location>
</feature>
<dbReference type="PIRSF" id="PIRSF000847">
    <property type="entry name" value="Phos_ph_gly_syn"/>
    <property type="match status" value="1"/>
</dbReference>
<evidence type="ECO:0000256" key="1">
    <source>
        <dbReference type="ARBA" id="ARBA00004141"/>
    </source>
</evidence>
<evidence type="ECO:0000313" key="17">
    <source>
        <dbReference type="Proteomes" id="UP000317904"/>
    </source>
</evidence>
<evidence type="ECO:0000313" key="16">
    <source>
        <dbReference type="Proteomes" id="UP000275883"/>
    </source>
</evidence>
<dbReference type="EMBL" id="CP034044">
    <property type="protein sequence ID" value="AZG68837.1"/>
    <property type="molecule type" value="Genomic_DNA"/>
</dbReference>
<keyword evidence="9" id="KW-0594">Phospholipid biosynthesis</keyword>
<evidence type="ECO:0000313" key="15">
    <source>
        <dbReference type="EMBL" id="TPI01501.1"/>
    </source>
</evidence>
<comment type="subcellular location">
    <subcellularLocation>
        <location evidence="1">Membrane</location>
        <topology evidence="1">Multi-pass membrane protein</topology>
    </subcellularLocation>
</comment>
<dbReference type="OrthoDB" id="9796672at2"/>
<dbReference type="InterPro" id="IPR000462">
    <property type="entry name" value="CDP-OH_P_trans"/>
</dbReference>
<protein>
    <recommendedName>
        <fullName evidence="11">CDP-diacylglycerol--glycerol-3-phosphate 3-phosphatidyltransferase</fullName>
        <ecNumber evidence="11">2.7.8.5</ecNumber>
    </recommendedName>
</protein>
<accession>A0A502M1N2</accession>
<evidence type="ECO:0000256" key="9">
    <source>
        <dbReference type="ARBA" id="ARBA00023209"/>
    </source>
</evidence>
<dbReference type="Proteomes" id="UP000317904">
    <property type="component" value="Unassembled WGS sequence"/>
</dbReference>
<dbReference type="InterPro" id="IPR043130">
    <property type="entry name" value="CDP-OH_PTrfase_TM_dom"/>
</dbReference>
<organism evidence="14 16">
    <name type="scientific">Mycoplasma struthionis</name>
    <dbReference type="NCBI Taxonomy" id="538220"/>
    <lineage>
        <taxon>Bacteria</taxon>
        <taxon>Bacillati</taxon>
        <taxon>Mycoplasmatota</taxon>
        <taxon>Mollicutes</taxon>
        <taxon>Mycoplasmataceae</taxon>
        <taxon>Mycoplasma</taxon>
    </lineage>
</organism>
<evidence type="ECO:0000256" key="2">
    <source>
        <dbReference type="ARBA" id="ARBA00010441"/>
    </source>
</evidence>
<dbReference type="KEGG" id="mstr:EGN60_02650"/>
<dbReference type="Proteomes" id="UP000275883">
    <property type="component" value="Chromosome"/>
</dbReference>
<evidence type="ECO:0000256" key="13">
    <source>
        <dbReference type="SAM" id="Phobius"/>
    </source>
</evidence>
<dbReference type="InterPro" id="IPR048254">
    <property type="entry name" value="CDP_ALCOHOL_P_TRANSF_CS"/>
</dbReference>
<dbReference type="PROSITE" id="PS00379">
    <property type="entry name" value="CDP_ALCOHOL_P_TRANSF"/>
    <property type="match status" value="1"/>
</dbReference>
<dbReference type="EMBL" id="VFSY01000026">
    <property type="protein sequence ID" value="TPI01501.1"/>
    <property type="molecule type" value="Genomic_DNA"/>
</dbReference>
<keyword evidence="8 13" id="KW-0472">Membrane</keyword>
<evidence type="ECO:0000256" key="5">
    <source>
        <dbReference type="ARBA" id="ARBA00022692"/>
    </source>
</evidence>